<dbReference type="CDD" id="cd00165">
    <property type="entry name" value="S4"/>
    <property type="match status" value="1"/>
</dbReference>
<dbReference type="Gene3D" id="3.10.290.10">
    <property type="entry name" value="RNA-binding S4 domain"/>
    <property type="match status" value="1"/>
</dbReference>
<dbReference type="SMART" id="SM00363">
    <property type="entry name" value="S4"/>
    <property type="match status" value="1"/>
</dbReference>
<dbReference type="SUPFAM" id="SSF55174">
    <property type="entry name" value="Alpha-L RNA-binding motif"/>
    <property type="match status" value="1"/>
</dbReference>
<name>A0A494Z1M6_9BACI</name>
<dbReference type="InterPro" id="IPR040591">
    <property type="entry name" value="RqcP2_RBD"/>
</dbReference>
<dbReference type="Proteomes" id="UP000281813">
    <property type="component" value="Unassembled WGS sequence"/>
</dbReference>
<keyword evidence="4" id="KW-1185">Reference proteome</keyword>
<proteinExistence type="predicted"/>
<dbReference type="GO" id="GO:0003723">
    <property type="term" value="F:RNA binding"/>
    <property type="evidence" value="ECO:0007669"/>
    <property type="project" value="UniProtKB-KW"/>
</dbReference>
<evidence type="ECO:0000313" key="3">
    <source>
        <dbReference type="EMBL" id="RKQ16293.1"/>
    </source>
</evidence>
<protein>
    <submittedName>
        <fullName evidence="3">RNA-binding protein</fullName>
    </submittedName>
</protein>
<dbReference type="RefSeq" id="WP_121130199.1">
    <property type="nucleotide sequence ID" value="NZ_JBHUFK010000007.1"/>
</dbReference>
<dbReference type="AlphaFoldDB" id="A0A494Z1M6"/>
<dbReference type="EMBL" id="RBZO01000009">
    <property type="protein sequence ID" value="RKQ16293.1"/>
    <property type="molecule type" value="Genomic_DNA"/>
</dbReference>
<gene>
    <name evidence="3" type="ORF">D8M05_07375</name>
</gene>
<evidence type="ECO:0000256" key="1">
    <source>
        <dbReference type="PROSITE-ProRule" id="PRU00182"/>
    </source>
</evidence>
<dbReference type="Pfam" id="PF01479">
    <property type="entry name" value="S4"/>
    <property type="match status" value="1"/>
</dbReference>
<sequence length="258" mass="30153">MDIYQHFRKEEEPFIDQILSWKEQVEQTFISRLTDFLDPREQHIMETLIGTTNDELKLHMYGGNPYGERKRVLLSPYYEEVSEDAFQLSLLQASYHEKFIRLEHRDVMGAFLSLGMKRKKLGDIYVGNGIIQIIIAKEIASYVISNLTSIKKANIQFEEINLSLFQAEEAKWLESDSTVSSLRLDTVMKEIYHISRNDAQECIKKQYVKVNFKIVEDKTFKLQEGDMISLRGKGRSRLVTINGQTKKEKWKITTALMK</sequence>
<reference evidence="3 4" key="1">
    <citation type="journal article" date="2015" name="Antonie Van Leeuwenhoek">
        <title>Oceanobacillus bengalensis sp. nov., a bacterium isolated from seawater of the Bay of Bengal.</title>
        <authorList>
            <person name="Yongchang O."/>
            <person name="Xiang W."/>
            <person name="Wang G."/>
        </authorList>
    </citation>
    <scope>NUCLEOTIDE SEQUENCE [LARGE SCALE GENOMIC DNA]</scope>
    <source>
        <strain evidence="3 4">MCCC 1K00260</strain>
    </source>
</reference>
<dbReference type="PANTHER" id="PTHR13633">
    <property type="entry name" value="MITOCHONDRIAL TRANSCRIPTION RESCUE FACTOR 1"/>
    <property type="match status" value="1"/>
</dbReference>
<dbReference type="PROSITE" id="PS50889">
    <property type="entry name" value="S4"/>
    <property type="match status" value="1"/>
</dbReference>
<dbReference type="Gene3D" id="3.30.1370.160">
    <property type="match status" value="1"/>
</dbReference>
<organism evidence="3 4">
    <name type="scientific">Oceanobacillus bengalensis</name>
    <dbReference type="NCBI Taxonomy" id="1435466"/>
    <lineage>
        <taxon>Bacteria</taxon>
        <taxon>Bacillati</taxon>
        <taxon>Bacillota</taxon>
        <taxon>Bacilli</taxon>
        <taxon>Bacillales</taxon>
        <taxon>Bacillaceae</taxon>
        <taxon>Oceanobacillus</taxon>
    </lineage>
</organism>
<dbReference type="InterPro" id="IPR012677">
    <property type="entry name" value="Nucleotide-bd_a/b_plait_sf"/>
</dbReference>
<evidence type="ECO:0000259" key="2">
    <source>
        <dbReference type="SMART" id="SM00363"/>
    </source>
</evidence>
<accession>A0A494Z1M6</accession>
<dbReference type="InterPro" id="IPR036986">
    <property type="entry name" value="S4_RNA-bd_sf"/>
</dbReference>
<dbReference type="InterPro" id="IPR002942">
    <property type="entry name" value="S4_RNA-bd"/>
</dbReference>
<feature type="domain" description="RNA-binding S4" evidence="2">
    <location>
        <begin position="182"/>
        <end position="245"/>
    </location>
</feature>
<dbReference type="Pfam" id="PF17774">
    <property type="entry name" value="YlmH_RBD"/>
    <property type="match status" value="1"/>
</dbReference>
<dbReference type="OrthoDB" id="9812787at2"/>
<evidence type="ECO:0000313" key="4">
    <source>
        <dbReference type="Proteomes" id="UP000281813"/>
    </source>
</evidence>
<dbReference type="PANTHER" id="PTHR13633:SF3">
    <property type="entry name" value="MITOCHONDRIAL TRANSCRIPTION RESCUE FACTOR 1"/>
    <property type="match status" value="1"/>
</dbReference>
<comment type="caution">
    <text evidence="3">The sequence shown here is derived from an EMBL/GenBank/DDBJ whole genome shotgun (WGS) entry which is preliminary data.</text>
</comment>
<keyword evidence="1" id="KW-0694">RNA-binding</keyword>
<dbReference type="Gene3D" id="3.30.70.330">
    <property type="match status" value="1"/>
</dbReference>